<accession>A0A1W1UV71</accession>
<protein>
    <submittedName>
        <fullName evidence="1">Uncharacterized protein</fullName>
    </submittedName>
</protein>
<dbReference type="EMBL" id="FWWR01000009">
    <property type="protein sequence ID" value="SMB84926.1"/>
    <property type="molecule type" value="Genomic_DNA"/>
</dbReference>
<keyword evidence="2" id="KW-1185">Reference proteome</keyword>
<evidence type="ECO:0000313" key="2">
    <source>
        <dbReference type="Proteomes" id="UP000192368"/>
    </source>
</evidence>
<organism evidence="1 2">
    <name type="scientific">Peptoniphilus asaccharolyticus DSM 20463</name>
    <dbReference type="NCBI Taxonomy" id="573058"/>
    <lineage>
        <taxon>Bacteria</taxon>
        <taxon>Bacillati</taxon>
        <taxon>Bacillota</taxon>
        <taxon>Tissierellia</taxon>
        <taxon>Tissierellales</taxon>
        <taxon>Peptoniphilaceae</taxon>
        <taxon>Peptoniphilus</taxon>
    </lineage>
</organism>
<name>A0A1W1UV71_PEPAS</name>
<sequence length="243" mass="26557">MVFASNSDTVMEENYSKVEYGDGRNVVEAYSEDGKEYIRGYIDGVLDKVAIVDDSTINVEQYDSSHNKVATYNLSAGGNLGRATFLSHNNSTAYKNYYIDVSCSETTINTSYQINTKEAAIVDVVSILAGGLNLTGAIANRVLAGILQSAGITIAGGFIKGVLSTNVNARVTTYYIRGKDSRGMGSGSLTGHKYYVTDQKYHTGETYYDGYNSNMWGNHRISNALSSQIYPNLQYALELISER</sequence>
<evidence type="ECO:0000313" key="1">
    <source>
        <dbReference type="EMBL" id="SMB84926.1"/>
    </source>
</evidence>
<proteinExistence type="predicted"/>
<dbReference type="Proteomes" id="UP000192368">
    <property type="component" value="Unassembled WGS sequence"/>
</dbReference>
<dbReference type="AlphaFoldDB" id="A0A1W1UV71"/>
<gene>
    <name evidence="1" type="ORF">SAMN00017477_0730</name>
</gene>
<reference evidence="2" key="1">
    <citation type="submission" date="2017-04" db="EMBL/GenBank/DDBJ databases">
        <authorList>
            <person name="Varghese N."/>
            <person name="Submissions S."/>
        </authorList>
    </citation>
    <scope>NUCLEOTIDE SEQUENCE [LARGE SCALE GENOMIC DNA]</scope>
    <source>
        <strain evidence="2">DSM 20463</strain>
    </source>
</reference>